<organism evidence="3 4">
    <name type="scientific">Glycomyces albidus</name>
    <dbReference type="NCBI Taxonomy" id="2656774"/>
    <lineage>
        <taxon>Bacteria</taxon>
        <taxon>Bacillati</taxon>
        <taxon>Actinomycetota</taxon>
        <taxon>Actinomycetes</taxon>
        <taxon>Glycomycetales</taxon>
        <taxon>Glycomycetaceae</taxon>
        <taxon>Glycomyces</taxon>
    </lineage>
</organism>
<feature type="transmembrane region" description="Helical" evidence="2">
    <location>
        <begin position="219"/>
        <end position="239"/>
    </location>
</feature>
<sequence>MAERYTLDQLENDLSELAAKVRELAALEEAVADWDVLTAAASLAGAPSFPVYYENALGQVDDRYPGGGLDILGVFPDRCRRIAGIEPEPFRVAQAALESIALEMVDLEGAPGNILNKIGNWYGDAAEAFEEYFSGYAPAQARQAELLAAAINACKSLDDTVTQANEALRSQIKGAIELATGLIEAYWESQTTLTVAVAVTVIGLATMGFGLAAAAGAAALLSAIGGGAGALASGAYSVYQSEKEMSAKNLGEFVNGIDGNLTELETAVNTADEDIFDEIDALRSEWTMSKIAIPAPPGAGEVDSDTFSHESSL</sequence>
<reference evidence="3 4" key="1">
    <citation type="submission" date="2019-10" db="EMBL/GenBank/DDBJ databases">
        <title>Glycomyces albidus sp. nov., a novel actinomycete isolated from rhizosphere soil of wheat (Triticum aestivum L.).</title>
        <authorList>
            <person name="Qian L."/>
        </authorList>
    </citation>
    <scope>NUCLEOTIDE SEQUENCE [LARGE SCALE GENOMIC DNA]</scope>
    <source>
        <strain evidence="3 4">NEAU-7082</strain>
    </source>
</reference>
<dbReference type="SUPFAM" id="SSF140453">
    <property type="entry name" value="EsxAB dimer-like"/>
    <property type="match status" value="1"/>
</dbReference>
<accession>A0A6L5GFJ4</accession>
<keyword evidence="2" id="KW-0812">Transmembrane</keyword>
<dbReference type="AlphaFoldDB" id="A0A6L5GFJ4"/>
<gene>
    <name evidence="3" type="ORF">GFD30_22690</name>
</gene>
<dbReference type="RefSeq" id="WP_153027450.1">
    <property type="nucleotide sequence ID" value="NZ_WIAO01000041.1"/>
</dbReference>
<name>A0A6L5GFJ4_9ACTN</name>
<keyword evidence="2" id="KW-1133">Transmembrane helix</keyword>
<evidence type="ECO:0000313" key="3">
    <source>
        <dbReference type="EMBL" id="MQM28345.1"/>
    </source>
</evidence>
<proteinExistence type="predicted"/>
<feature type="region of interest" description="Disordered" evidence="1">
    <location>
        <begin position="294"/>
        <end position="313"/>
    </location>
</feature>
<evidence type="ECO:0000256" key="2">
    <source>
        <dbReference type="SAM" id="Phobius"/>
    </source>
</evidence>
<keyword evidence="4" id="KW-1185">Reference proteome</keyword>
<evidence type="ECO:0000313" key="4">
    <source>
        <dbReference type="Proteomes" id="UP000477750"/>
    </source>
</evidence>
<dbReference type="Proteomes" id="UP000477750">
    <property type="component" value="Unassembled WGS sequence"/>
</dbReference>
<keyword evidence="2" id="KW-0472">Membrane</keyword>
<dbReference type="EMBL" id="WIAO01000041">
    <property type="protein sequence ID" value="MQM28345.1"/>
    <property type="molecule type" value="Genomic_DNA"/>
</dbReference>
<comment type="caution">
    <text evidence="3">The sequence shown here is derived from an EMBL/GenBank/DDBJ whole genome shotgun (WGS) entry which is preliminary data.</text>
</comment>
<dbReference type="InterPro" id="IPR036689">
    <property type="entry name" value="ESAT-6-like_sf"/>
</dbReference>
<feature type="transmembrane region" description="Helical" evidence="2">
    <location>
        <begin position="193"/>
        <end position="213"/>
    </location>
</feature>
<protein>
    <submittedName>
        <fullName evidence="3">Uncharacterized protein</fullName>
    </submittedName>
</protein>
<evidence type="ECO:0000256" key="1">
    <source>
        <dbReference type="SAM" id="MobiDB-lite"/>
    </source>
</evidence>